<dbReference type="OrthoDB" id="265776at2759"/>
<keyword evidence="6" id="KW-1185">Reference proteome</keyword>
<protein>
    <submittedName>
        <fullName evidence="5">NACHT, LRR and PYD domains-containing protein 12-like isoform X3</fullName>
    </submittedName>
</protein>
<feature type="domain" description="B box-type" evidence="4">
    <location>
        <begin position="48"/>
        <end position="88"/>
    </location>
</feature>
<dbReference type="Gene3D" id="3.30.160.60">
    <property type="entry name" value="Classic Zinc Finger"/>
    <property type="match status" value="1"/>
</dbReference>
<feature type="non-terminal residue" evidence="5">
    <location>
        <position position="1"/>
    </location>
</feature>
<keyword evidence="2" id="KW-0862">Zinc</keyword>
<reference evidence="5" key="1">
    <citation type="submission" date="2020-07" db="EMBL/GenBank/DDBJ databases">
        <title>Clarias magur genome sequencing, assembly and annotation.</title>
        <authorList>
            <person name="Kushwaha B."/>
            <person name="Kumar R."/>
            <person name="Das P."/>
            <person name="Joshi C.G."/>
            <person name="Kumar D."/>
            <person name="Nagpure N.S."/>
            <person name="Pandey M."/>
            <person name="Agarwal S."/>
            <person name="Srivastava S."/>
            <person name="Singh M."/>
            <person name="Sahoo L."/>
            <person name="Jayasankar P."/>
            <person name="Meher P.K."/>
            <person name="Koringa P.G."/>
            <person name="Iquebal M.A."/>
            <person name="Das S.P."/>
            <person name="Bit A."/>
            <person name="Patnaik S."/>
            <person name="Patel N."/>
            <person name="Shah T.M."/>
            <person name="Hinsu A."/>
            <person name="Jena J.K."/>
        </authorList>
    </citation>
    <scope>NUCLEOTIDE SEQUENCE</scope>
    <source>
        <strain evidence="5">CIFAMagur01</strain>
        <tissue evidence="5">Testis</tissue>
    </source>
</reference>
<dbReference type="GO" id="GO:0008270">
    <property type="term" value="F:zinc ion binding"/>
    <property type="evidence" value="ECO:0007669"/>
    <property type="project" value="UniProtKB-KW"/>
</dbReference>
<sequence>VETERPHPPSRSPVPVDSDRLIELNQDDEETLLRLHPSASVPVMTTPQELNFCLQHRLARDIYCKTDQSLVCKQCATVEHQGHNKSYTQQAR</sequence>
<dbReference type="AlphaFoldDB" id="A0A8J4X9J9"/>
<evidence type="ECO:0000313" key="6">
    <source>
        <dbReference type="Proteomes" id="UP000727407"/>
    </source>
</evidence>
<keyword evidence="1 3" id="KW-0863">Zinc-finger</keyword>
<feature type="non-terminal residue" evidence="5">
    <location>
        <position position="92"/>
    </location>
</feature>
<dbReference type="SUPFAM" id="SSF57845">
    <property type="entry name" value="B-box zinc-binding domain"/>
    <property type="match status" value="1"/>
</dbReference>
<dbReference type="InterPro" id="IPR000315">
    <property type="entry name" value="Znf_B-box"/>
</dbReference>
<dbReference type="PROSITE" id="PS50119">
    <property type="entry name" value="ZF_BBOX"/>
    <property type="match status" value="1"/>
</dbReference>
<organism evidence="5 6">
    <name type="scientific">Clarias magur</name>
    <name type="common">Asian catfish</name>
    <name type="synonym">Macropteronotus magur</name>
    <dbReference type="NCBI Taxonomy" id="1594786"/>
    <lineage>
        <taxon>Eukaryota</taxon>
        <taxon>Metazoa</taxon>
        <taxon>Chordata</taxon>
        <taxon>Craniata</taxon>
        <taxon>Vertebrata</taxon>
        <taxon>Euteleostomi</taxon>
        <taxon>Actinopterygii</taxon>
        <taxon>Neopterygii</taxon>
        <taxon>Teleostei</taxon>
        <taxon>Ostariophysi</taxon>
        <taxon>Siluriformes</taxon>
        <taxon>Clariidae</taxon>
        <taxon>Clarias</taxon>
    </lineage>
</organism>
<dbReference type="SMART" id="SM00336">
    <property type="entry name" value="BBOX"/>
    <property type="match status" value="1"/>
</dbReference>
<gene>
    <name evidence="5" type="ORF">DAT39_011990</name>
</gene>
<comment type="caution">
    <text evidence="5">The sequence shown here is derived from an EMBL/GenBank/DDBJ whole genome shotgun (WGS) entry which is preliminary data.</text>
</comment>
<dbReference type="Pfam" id="PF00643">
    <property type="entry name" value="zf-B_box"/>
    <property type="match status" value="1"/>
</dbReference>
<evidence type="ECO:0000256" key="1">
    <source>
        <dbReference type="ARBA" id="ARBA00022771"/>
    </source>
</evidence>
<name>A0A8J4X9J9_CLAMG</name>
<keyword evidence="1 3" id="KW-0479">Metal-binding</keyword>
<evidence type="ECO:0000259" key="4">
    <source>
        <dbReference type="PROSITE" id="PS50119"/>
    </source>
</evidence>
<evidence type="ECO:0000313" key="5">
    <source>
        <dbReference type="EMBL" id="KAF5898308.1"/>
    </source>
</evidence>
<evidence type="ECO:0000256" key="2">
    <source>
        <dbReference type="ARBA" id="ARBA00022833"/>
    </source>
</evidence>
<dbReference type="EMBL" id="QNUK01000204">
    <property type="protein sequence ID" value="KAF5898308.1"/>
    <property type="molecule type" value="Genomic_DNA"/>
</dbReference>
<dbReference type="Proteomes" id="UP000727407">
    <property type="component" value="Unassembled WGS sequence"/>
</dbReference>
<evidence type="ECO:0000256" key="3">
    <source>
        <dbReference type="PROSITE-ProRule" id="PRU00024"/>
    </source>
</evidence>
<proteinExistence type="predicted"/>
<accession>A0A8J4X9J9</accession>